<dbReference type="InterPro" id="IPR028098">
    <property type="entry name" value="Glyco_trans_4-like_N"/>
</dbReference>
<protein>
    <submittedName>
        <fullName evidence="4">Glycosyltransferase family 4 protein</fullName>
    </submittedName>
</protein>
<dbReference type="PANTHER" id="PTHR46401">
    <property type="entry name" value="GLYCOSYLTRANSFERASE WBBK-RELATED"/>
    <property type="match status" value="1"/>
</dbReference>
<evidence type="ECO:0000256" key="1">
    <source>
        <dbReference type="ARBA" id="ARBA00022679"/>
    </source>
</evidence>
<reference evidence="4 5" key="1">
    <citation type="journal article" date="2019" name="Int. J. Syst. Evol. Microbiol.">
        <title>The Global Catalogue of Microorganisms (GCM) 10K type strain sequencing project: providing services to taxonomists for standard genome sequencing and annotation.</title>
        <authorList>
            <consortium name="The Broad Institute Genomics Platform"/>
            <consortium name="The Broad Institute Genome Sequencing Center for Infectious Disease"/>
            <person name="Wu L."/>
            <person name="Ma J."/>
        </authorList>
    </citation>
    <scope>NUCLEOTIDE SEQUENCE [LARGE SCALE GENOMIC DNA]</scope>
    <source>
        <strain evidence="4 5">JCM 12389</strain>
    </source>
</reference>
<sequence length="420" mass="48601">MGKQICFLVTEHPFLDARIFKKEAKSLVKQGYSVTMIVPRRKGHLFDVDGTFFTNRFQSRTFVYEGIKIITYEQIDFEKKTKQLLHNLLTGTHHRFTDSLTQIGIEVEADIYHAHEFFSLYSGIGIKRALASRGKACRLIYDSHELEPDPLIMESKKIKKVKRQMLEAMFNELDQVITVSESIKAWYHSIQPSLPIEVVYNSPPLAPEYDRNKETADLVIAFEGILGSKRGSFQKLLRVLELANEKISVTAKIIGGWKEQDQKPSIPPHLKSKVLFKGWLDYEAIPMVIQGDADIGWVDLDASHSLNNRYAMPNKFFSYLNNGLPVLVNQCEDMNRFIERYQCGYIIDKPQANAEDYAQALQQIYFNKAQLKEMSLNARKIMETAYSWEHMEERLFSIYARFVQDDKSQRKMKKDKGEDG</sequence>
<accession>A0ABN1B4Z1</accession>
<evidence type="ECO:0000259" key="3">
    <source>
        <dbReference type="Pfam" id="PF26337"/>
    </source>
</evidence>
<dbReference type="InterPro" id="IPR058592">
    <property type="entry name" value="Gtf3_C"/>
</dbReference>
<comment type="caution">
    <text evidence="4">The sequence shown here is derived from an EMBL/GenBank/DDBJ whole genome shotgun (WGS) entry which is preliminary data.</text>
</comment>
<proteinExistence type="predicted"/>
<dbReference type="SUPFAM" id="SSF53756">
    <property type="entry name" value="UDP-Glycosyltransferase/glycogen phosphorylase"/>
    <property type="match status" value="1"/>
</dbReference>
<keyword evidence="5" id="KW-1185">Reference proteome</keyword>
<dbReference type="PANTHER" id="PTHR46401:SF2">
    <property type="entry name" value="GLYCOSYLTRANSFERASE WBBK-RELATED"/>
    <property type="match status" value="1"/>
</dbReference>
<evidence type="ECO:0000313" key="5">
    <source>
        <dbReference type="Proteomes" id="UP001500880"/>
    </source>
</evidence>
<evidence type="ECO:0000313" key="4">
    <source>
        <dbReference type="EMBL" id="GAA0489830.1"/>
    </source>
</evidence>
<dbReference type="Pfam" id="PF26337">
    <property type="entry name" value="Gtf3_C"/>
    <property type="match status" value="1"/>
</dbReference>
<keyword evidence="1" id="KW-0808">Transferase</keyword>
<dbReference type="RefSeq" id="WP_343839306.1">
    <property type="nucleotide sequence ID" value="NZ_BAAADO010000003.1"/>
</dbReference>
<dbReference type="EMBL" id="BAAADO010000003">
    <property type="protein sequence ID" value="GAA0489830.1"/>
    <property type="molecule type" value="Genomic_DNA"/>
</dbReference>
<feature type="domain" description="Glucosyltransferase 3-like C-terminal" evidence="3">
    <location>
        <begin position="269"/>
        <end position="381"/>
    </location>
</feature>
<feature type="domain" description="Glycosyltransferase subfamily 4-like N-terminal" evidence="2">
    <location>
        <begin position="24"/>
        <end position="201"/>
    </location>
</feature>
<name>A0ABN1B4Z1_9BACI</name>
<dbReference type="Gene3D" id="3.40.50.2000">
    <property type="entry name" value="Glycogen Phosphorylase B"/>
    <property type="match status" value="2"/>
</dbReference>
<organism evidence="4 5">
    <name type="scientific">Salinibacillus aidingensis</name>
    <dbReference type="NCBI Taxonomy" id="237684"/>
    <lineage>
        <taxon>Bacteria</taxon>
        <taxon>Bacillati</taxon>
        <taxon>Bacillota</taxon>
        <taxon>Bacilli</taxon>
        <taxon>Bacillales</taxon>
        <taxon>Bacillaceae</taxon>
        <taxon>Salinibacillus</taxon>
    </lineage>
</organism>
<gene>
    <name evidence="4" type="ORF">GCM10008986_14670</name>
</gene>
<dbReference type="Pfam" id="PF13439">
    <property type="entry name" value="Glyco_transf_4"/>
    <property type="match status" value="1"/>
</dbReference>
<evidence type="ECO:0000259" key="2">
    <source>
        <dbReference type="Pfam" id="PF13439"/>
    </source>
</evidence>
<dbReference type="Proteomes" id="UP001500880">
    <property type="component" value="Unassembled WGS sequence"/>
</dbReference>